<evidence type="ECO:0000256" key="10">
    <source>
        <dbReference type="NCBIfam" id="TIGR01397"/>
    </source>
</evidence>
<dbReference type="SUPFAM" id="SSF101801">
    <property type="entry name" value="Surface presentation of antigens (SPOA)"/>
    <property type="match status" value="1"/>
</dbReference>
<dbReference type="PRINTS" id="PR00955">
    <property type="entry name" value="FLGMOTORFLIM"/>
</dbReference>
<dbReference type="GO" id="GO:0071978">
    <property type="term" value="P:bacterial-type flagellum-dependent swarming motility"/>
    <property type="evidence" value="ECO:0007669"/>
    <property type="project" value="TreeGrafter"/>
</dbReference>
<sequence>MSEVLSQSEIDDLLSAISTGDLNVEDAKQQDTQQKVKPYDFRRPAKFSKDQIRTLQMINENFARLLSTYLSAYLRSYVEIELASVDQVTYDEFMRSLTNPTIMGIFSAPPMEGKSLMEMNPNIAFAVIDRLMGGPGETFESTGELTEIEEAVARKIFNRMLDSMLEAWKNVGELEPEFERIENNPQFTQIISPNEIVAVVAFSVKVGEAEGLFNVCLPYIFLEPVIDRLSARFWFATGHQKKITEEESQALKNRLHKTQVPVKAELARTRISVKEFLNLQEGDVISLNKPFESEIDLIVGKKTKFKGKPGSIKNKLAVQITQIVREGDDSLGE</sequence>
<dbReference type="InterPro" id="IPR036429">
    <property type="entry name" value="SpoA-like_sf"/>
</dbReference>
<keyword evidence="6" id="KW-0145">Chemotaxis</keyword>
<evidence type="ECO:0000256" key="1">
    <source>
        <dbReference type="ARBA" id="ARBA00004117"/>
    </source>
</evidence>
<dbReference type="SUPFAM" id="SSF103039">
    <property type="entry name" value="CheC-like"/>
    <property type="match status" value="1"/>
</dbReference>
<dbReference type="GO" id="GO:0005886">
    <property type="term" value="C:plasma membrane"/>
    <property type="evidence" value="ECO:0007669"/>
    <property type="project" value="UniProtKB-SubCell"/>
</dbReference>
<evidence type="ECO:0000256" key="4">
    <source>
        <dbReference type="ARBA" id="ARBA00021898"/>
    </source>
</evidence>
<evidence type="ECO:0000256" key="9">
    <source>
        <dbReference type="ARBA" id="ARBA00023143"/>
    </source>
</evidence>
<accession>B2A358</accession>
<evidence type="ECO:0000256" key="6">
    <source>
        <dbReference type="ARBA" id="ARBA00022500"/>
    </source>
</evidence>
<comment type="similarity">
    <text evidence="3">Belongs to the FliM family.</text>
</comment>
<keyword evidence="7" id="KW-0283">Flagellar rotation</keyword>
<dbReference type="GO" id="GO:0003774">
    <property type="term" value="F:cytoskeletal motor activity"/>
    <property type="evidence" value="ECO:0007669"/>
    <property type="project" value="InterPro"/>
</dbReference>
<dbReference type="GO" id="GO:0050918">
    <property type="term" value="P:positive chemotaxis"/>
    <property type="evidence" value="ECO:0007669"/>
    <property type="project" value="TreeGrafter"/>
</dbReference>
<keyword evidence="12" id="KW-0966">Cell projection</keyword>
<dbReference type="InParanoid" id="B2A358"/>
<dbReference type="InterPro" id="IPR028976">
    <property type="entry name" value="CheC-like_sf"/>
</dbReference>
<dbReference type="PIRSF" id="PIRSF002888">
    <property type="entry name" value="FliM"/>
    <property type="match status" value="1"/>
</dbReference>
<dbReference type="PANTHER" id="PTHR30034:SF6">
    <property type="entry name" value="YOP PROTEINS TRANSLOCATION PROTEIN Q"/>
    <property type="match status" value="1"/>
</dbReference>
<dbReference type="NCBIfam" id="TIGR01397">
    <property type="entry name" value="fliM_switch"/>
    <property type="match status" value="1"/>
</dbReference>
<dbReference type="InterPro" id="IPR001543">
    <property type="entry name" value="FliN-like_C"/>
</dbReference>
<name>B2A358_NATTJ</name>
<dbReference type="EMBL" id="CP001034">
    <property type="protein sequence ID" value="ACB84988.1"/>
    <property type="molecule type" value="Genomic_DNA"/>
</dbReference>
<dbReference type="Gene3D" id="2.30.330.10">
    <property type="entry name" value="SpoA-like"/>
    <property type="match status" value="1"/>
</dbReference>
<reference evidence="12 13" key="1">
    <citation type="submission" date="2008-04" db="EMBL/GenBank/DDBJ databases">
        <title>Complete sequence of chromosome of Natranaerobius thermophilus JW/NM-WN-LF.</title>
        <authorList>
            <consortium name="US DOE Joint Genome Institute"/>
            <person name="Copeland A."/>
            <person name="Lucas S."/>
            <person name="Lapidus A."/>
            <person name="Glavina del Rio T."/>
            <person name="Dalin E."/>
            <person name="Tice H."/>
            <person name="Bruce D."/>
            <person name="Goodwin L."/>
            <person name="Pitluck S."/>
            <person name="Chertkov O."/>
            <person name="Brettin T."/>
            <person name="Detter J.C."/>
            <person name="Han C."/>
            <person name="Kuske C.R."/>
            <person name="Schmutz J."/>
            <person name="Larimer F."/>
            <person name="Land M."/>
            <person name="Hauser L."/>
            <person name="Kyrpides N."/>
            <person name="Lykidis A."/>
            <person name="Mesbah N.M."/>
            <person name="Wiegel J."/>
        </authorList>
    </citation>
    <scope>NUCLEOTIDE SEQUENCE [LARGE SCALE GENOMIC DNA]</scope>
    <source>
        <strain evidence="13">ATCC BAA-1301 / DSM 18059 / JW/NM-WN-LF</strain>
    </source>
</reference>
<evidence type="ECO:0000259" key="11">
    <source>
        <dbReference type="Pfam" id="PF01052"/>
    </source>
</evidence>
<dbReference type="Pfam" id="PF01052">
    <property type="entry name" value="FliMN_C"/>
    <property type="match status" value="1"/>
</dbReference>
<dbReference type="Proteomes" id="UP000001683">
    <property type="component" value="Chromosome"/>
</dbReference>
<dbReference type="InterPro" id="IPR001689">
    <property type="entry name" value="Flag_FliM"/>
</dbReference>
<dbReference type="FunCoup" id="B2A358">
    <property type="interactions" value="89"/>
</dbReference>
<dbReference type="Pfam" id="PF02154">
    <property type="entry name" value="FliM"/>
    <property type="match status" value="1"/>
</dbReference>
<proteinExistence type="inferred from homology"/>
<evidence type="ECO:0000256" key="5">
    <source>
        <dbReference type="ARBA" id="ARBA00022475"/>
    </source>
</evidence>
<dbReference type="CDD" id="cd17908">
    <property type="entry name" value="FliM"/>
    <property type="match status" value="1"/>
</dbReference>
<dbReference type="HOGENOM" id="CLU_052646_0_0_9"/>
<evidence type="ECO:0000256" key="7">
    <source>
        <dbReference type="ARBA" id="ARBA00022779"/>
    </source>
</evidence>
<protein>
    <recommendedName>
        <fullName evidence="4 10">Flagellar motor switch protein FliM</fullName>
    </recommendedName>
</protein>
<dbReference type="PANTHER" id="PTHR30034">
    <property type="entry name" value="FLAGELLAR MOTOR SWITCH PROTEIN FLIM"/>
    <property type="match status" value="1"/>
</dbReference>
<keyword evidence="8" id="KW-0472">Membrane</keyword>
<evidence type="ECO:0000313" key="13">
    <source>
        <dbReference type="Proteomes" id="UP000001683"/>
    </source>
</evidence>
<dbReference type="GO" id="GO:0009425">
    <property type="term" value="C:bacterial-type flagellum basal body"/>
    <property type="evidence" value="ECO:0007669"/>
    <property type="project" value="UniProtKB-SubCell"/>
</dbReference>
<dbReference type="KEGG" id="nth:Nther_1405"/>
<gene>
    <name evidence="12" type="ordered locus">Nther_1405</name>
</gene>
<feature type="domain" description="Flagellar motor switch protein FliN-like C-terminal" evidence="11">
    <location>
        <begin position="254"/>
        <end position="324"/>
    </location>
</feature>
<evidence type="ECO:0000256" key="2">
    <source>
        <dbReference type="ARBA" id="ARBA00004202"/>
    </source>
</evidence>
<comment type="subcellular location">
    <subcellularLocation>
        <location evidence="1">Bacterial flagellum basal body</location>
    </subcellularLocation>
    <subcellularLocation>
        <location evidence="2">Cell membrane</location>
        <topology evidence="2">Peripheral membrane protein</topology>
    </subcellularLocation>
</comment>
<dbReference type="AlphaFoldDB" id="B2A358"/>
<dbReference type="STRING" id="457570.Nther_1405"/>
<keyword evidence="12" id="KW-0969">Cilium</keyword>
<keyword evidence="12" id="KW-0282">Flagellum</keyword>
<keyword evidence="13" id="KW-1185">Reference proteome</keyword>
<dbReference type="eggNOG" id="COG1868">
    <property type="taxonomic scope" value="Bacteria"/>
</dbReference>
<dbReference type="OrthoDB" id="9806941at2"/>
<evidence type="ECO:0000313" key="12">
    <source>
        <dbReference type="EMBL" id="ACB84988.1"/>
    </source>
</evidence>
<dbReference type="Gene3D" id="3.40.1550.10">
    <property type="entry name" value="CheC-like"/>
    <property type="match status" value="1"/>
</dbReference>
<evidence type="ECO:0000256" key="3">
    <source>
        <dbReference type="ARBA" id="ARBA00011049"/>
    </source>
</evidence>
<organism evidence="12 13">
    <name type="scientific">Natranaerobius thermophilus (strain ATCC BAA-1301 / DSM 18059 / JW/NM-WN-LF)</name>
    <dbReference type="NCBI Taxonomy" id="457570"/>
    <lineage>
        <taxon>Bacteria</taxon>
        <taxon>Bacillati</taxon>
        <taxon>Bacillota</taxon>
        <taxon>Clostridia</taxon>
        <taxon>Natranaerobiales</taxon>
        <taxon>Natranaerobiaceae</taxon>
        <taxon>Natranaerobius</taxon>
    </lineage>
</organism>
<evidence type="ECO:0000256" key="8">
    <source>
        <dbReference type="ARBA" id="ARBA00023136"/>
    </source>
</evidence>
<keyword evidence="5" id="KW-1003">Cell membrane</keyword>
<reference evidence="12 13" key="2">
    <citation type="journal article" date="2011" name="J. Bacteriol.">
        <title>Complete genome sequence of the anaerobic, halophilic alkalithermophile Natranaerobius thermophilus JW/NM-WN-LF.</title>
        <authorList>
            <person name="Zhao B."/>
            <person name="Mesbah N.M."/>
            <person name="Dalin E."/>
            <person name="Goodwin L."/>
            <person name="Nolan M."/>
            <person name="Pitluck S."/>
            <person name="Chertkov O."/>
            <person name="Brettin T.S."/>
            <person name="Han J."/>
            <person name="Larimer F.W."/>
            <person name="Land M.L."/>
            <person name="Hauser L."/>
            <person name="Kyrpides N."/>
            <person name="Wiegel J."/>
        </authorList>
    </citation>
    <scope>NUCLEOTIDE SEQUENCE [LARGE SCALE GENOMIC DNA]</scope>
    <source>
        <strain evidence="13">ATCC BAA-1301 / DSM 18059 / JW/NM-WN-LF</strain>
    </source>
</reference>
<dbReference type="RefSeq" id="WP_012447862.1">
    <property type="nucleotide sequence ID" value="NC_010718.1"/>
</dbReference>
<keyword evidence="9" id="KW-0975">Bacterial flagellum</keyword>